<protein>
    <submittedName>
        <fullName evidence="2">Uncharacterized protein</fullName>
    </submittedName>
</protein>
<feature type="transmembrane region" description="Helical" evidence="1">
    <location>
        <begin position="68"/>
        <end position="86"/>
    </location>
</feature>
<dbReference type="AlphaFoldDB" id="A0A1G7D4G9"/>
<feature type="transmembrane region" description="Helical" evidence="1">
    <location>
        <begin position="12"/>
        <end position="37"/>
    </location>
</feature>
<accession>A0A1G7D4G9</accession>
<dbReference type="STRING" id="58114.SAMN05216270_1237"/>
<feature type="transmembrane region" description="Helical" evidence="1">
    <location>
        <begin position="98"/>
        <end position="116"/>
    </location>
</feature>
<feature type="transmembrane region" description="Helical" evidence="1">
    <location>
        <begin position="43"/>
        <end position="63"/>
    </location>
</feature>
<evidence type="ECO:0000313" key="3">
    <source>
        <dbReference type="Proteomes" id="UP000198949"/>
    </source>
</evidence>
<dbReference type="Proteomes" id="UP000198949">
    <property type="component" value="Unassembled WGS sequence"/>
</dbReference>
<keyword evidence="1" id="KW-1133">Transmembrane helix</keyword>
<organism evidence="2 3">
    <name type="scientific">Glycomyces harbinensis</name>
    <dbReference type="NCBI Taxonomy" id="58114"/>
    <lineage>
        <taxon>Bacteria</taxon>
        <taxon>Bacillati</taxon>
        <taxon>Actinomycetota</taxon>
        <taxon>Actinomycetes</taxon>
        <taxon>Glycomycetales</taxon>
        <taxon>Glycomycetaceae</taxon>
        <taxon>Glycomyces</taxon>
    </lineage>
</organism>
<gene>
    <name evidence="2" type="ORF">SAMN05216270_1237</name>
</gene>
<proteinExistence type="predicted"/>
<keyword evidence="1" id="KW-0472">Membrane</keyword>
<reference evidence="3" key="1">
    <citation type="submission" date="2016-10" db="EMBL/GenBank/DDBJ databases">
        <authorList>
            <person name="Varghese N."/>
            <person name="Submissions S."/>
        </authorList>
    </citation>
    <scope>NUCLEOTIDE SEQUENCE [LARGE SCALE GENOMIC DNA]</scope>
    <source>
        <strain evidence="3">CGMCC 4.3516</strain>
    </source>
</reference>
<keyword evidence="3" id="KW-1185">Reference proteome</keyword>
<name>A0A1G7D4G9_9ACTN</name>
<evidence type="ECO:0000256" key="1">
    <source>
        <dbReference type="SAM" id="Phobius"/>
    </source>
</evidence>
<keyword evidence="1" id="KW-0812">Transmembrane</keyword>
<dbReference type="RefSeq" id="WP_177155109.1">
    <property type="nucleotide sequence ID" value="NZ_FNAD01000023.1"/>
</dbReference>
<dbReference type="Pfam" id="PF16277">
    <property type="entry name" value="DUF4926"/>
    <property type="match status" value="1"/>
</dbReference>
<sequence length="212" mass="22606">MNRSTDPHLPRMPGSAILAVVFLCLLALMCLTSGFNLRALSPAFGGLLLAAAGFNASIAVGVARRRRWARATGIAGCVVVLALALFEAMRTTAEGGDATVYSGLIGLNGFLLFFLAHRNTRAWCDRGREPRPQILPLARPEAAPEPFTFNDSVELLEPVEESGLRAGLVGTVVDTPSDTSDVIVEFTGLEGDQTAQVALRPDQIRLLDTTES</sequence>
<evidence type="ECO:0000313" key="2">
    <source>
        <dbReference type="EMBL" id="SDE46564.1"/>
    </source>
</evidence>
<dbReference type="InterPro" id="IPR032568">
    <property type="entry name" value="DUF4926"/>
</dbReference>
<dbReference type="EMBL" id="FNAD01000023">
    <property type="protein sequence ID" value="SDE46564.1"/>
    <property type="molecule type" value="Genomic_DNA"/>
</dbReference>